<dbReference type="Proteomes" id="UP000295163">
    <property type="component" value="Unassembled WGS sequence"/>
</dbReference>
<name>A0A4R5Y1X1_KOCRO</name>
<evidence type="ECO:0000313" key="2">
    <source>
        <dbReference type="EMBL" id="TDL37467.1"/>
    </source>
</evidence>
<evidence type="ECO:0000256" key="1">
    <source>
        <dbReference type="ARBA" id="ARBA00021292"/>
    </source>
</evidence>
<dbReference type="PANTHER" id="PTHR45947:SF3">
    <property type="entry name" value="SULFOQUINOVOSYL TRANSFERASE SQD2"/>
    <property type="match status" value="1"/>
</dbReference>
<protein>
    <recommendedName>
        <fullName evidence="1">D-inositol 3-phosphate glycosyltransferase</fullName>
    </recommendedName>
</protein>
<dbReference type="Gene3D" id="3.40.50.2000">
    <property type="entry name" value="Glycogen Phosphorylase B"/>
    <property type="match status" value="2"/>
</dbReference>
<dbReference type="GO" id="GO:0016757">
    <property type="term" value="F:glycosyltransferase activity"/>
    <property type="evidence" value="ECO:0007669"/>
    <property type="project" value="TreeGrafter"/>
</dbReference>
<dbReference type="Pfam" id="PF13692">
    <property type="entry name" value="Glyco_trans_1_4"/>
    <property type="match status" value="1"/>
</dbReference>
<sequence length="354" mass="39501">MELNNRALVITPWLEGGGAQKALENILNSVEQPDMVDIVILFSGSRNFEPLRQTGRKIMQLECSRTPFGVIKAALKLREIVRHYPRAYSLMRGSHVVLGMLPANTLKSIKLAATFHQLPKQEGQTMAGKLEQIVIKRALRGSHLVTSPSKRGVDEIVELELAPPEVICHEPNLVATSNTPLVAPRKHIEGPLRLLFCGRITDQKGLDQIPELTDKVSEALHIRIIGNGPEKETLKSRLKSSRTTHIEYLDHVDDVTPHIDWCDAILMPSREELRPMFVQEAWARGRSGIVSNIPAFADLAREGLLAIYPGKNEFESTLKSTALDYSWRSAAFAQARHGIQKPHTEIGRFLEGAM</sequence>
<organism evidence="2 3">
    <name type="scientific">Kocuria rosea</name>
    <name type="common">Deinococcus erythromyxa</name>
    <name type="synonym">Micrococcus rubens</name>
    <dbReference type="NCBI Taxonomy" id="1275"/>
    <lineage>
        <taxon>Bacteria</taxon>
        <taxon>Bacillati</taxon>
        <taxon>Actinomycetota</taxon>
        <taxon>Actinomycetes</taxon>
        <taxon>Micrococcales</taxon>
        <taxon>Micrococcaceae</taxon>
        <taxon>Kocuria</taxon>
    </lineage>
</organism>
<dbReference type="EMBL" id="SMZT01000013">
    <property type="protein sequence ID" value="TDL37467.1"/>
    <property type="molecule type" value="Genomic_DNA"/>
</dbReference>
<proteinExistence type="predicted"/>
<keyword evidence="2" id="KW-0808">Transferase</keyword>
<dbReference type="RefSeq" id="WP_133411721.1">
    <property type="nucleotide sequence ID" value="NZ_SMZT01000013.1"/>
</dbReference>
<reference evidence="2 3" key="1">
    <citation type="submission" date="2019-03" db="EMBL/GenBank/DDBJ databases">
        <title>Genome Sequencing and Assembly of Various Microbes Isolated from Partially Reclaimed Soil and Acid Mine Drainage (AMD) Site.</title>
        <authorList>
            <person name="Steinbock B."/>
            <person name="Bechtold R."/>
            <person name="Sevigny J.L."/>
            <person name="Thomas D."/>
            <person name="Cuthill L.R."/>
            <person name="Aveiro Johannsen E.J."/>
            <person name="Thomas K."/>
            <person name="Ghosh A."/>
        </authorList>
    </citation>
    <scope>NUCLEOTIDE SEQUENCE [LARGE SCALE GENOMIC DNA]</scope>
    <source>
        <strain evidence="2 3">S-A3</strain>
    </source>
</reference>
<dbReference type="InterPro" id="IPR050194">
    <property type="entry name" value="Glycosyltransferase_grp1"/>
</dbReference>
<evidence type="ECO:0000313" key="3">
    <source>
        <dbReference type="Proteomes" id="UP000295163"/>
    </source>
</evidence>
<dbReference type="AlphaFoldDB" id="A0A4R5Y1X1"/>
<comment type="caution">
    <text evidence="2">The sequence shown here is derived from an EMBL/GenBank/DDBJ whole genome shotgun (WGS) entry which is preliminary data.</text>
</comment>
<gene>
    <name evidence="2" type="ORF">E2R59_17880</name>
</gene>
<dbReference type="PANTHER" id="PTHR45947">
    <property type="entry name" value="SULFOQUINOVOSYL TRANSFERASE SQD2"/>
    <property type="match status" value="1"/>
</dbReference>
<accession>A0A4R5Y1X1</accession>
<dbReference type="GeneID" id="64349292"/>
<dbReference type="SUPFAM" id="SSF53756">
    <property type="entry name" value="UDP-Glycosyltransferase/glycogen phosphorylase"/>
    <property type="match status" value="1"/>
</dbReference>